<dbReference type="PRINTS" id="PR00738">
    <property type="entry name" value="GLHYDRLASE20"/>
</dbReference>
<dbReference type="SUPFAM" id="SSF51445">
    <property type="entry name" value="(Trans)glycosidases"/>
    <property type="match status" value="1"/>
</dbReference>
<dbReference type="PANTHER" id="PTHR22600">
    <property type="entry name" value="BETA-HEXOSAMINIDASE"/>
    <property type="match status" value="1"/>
</dbReference>
<dbReference type="GO" id="GO:0030203">
    <property type="term" value="P:glycosaminoglycan metabolic process"/>
    <property type="evidence" value="ECO:0007669"/>
    <property type="project" value="TreeGrafter"/>
</dbReference>
<evidence type="ECO:0000313" key="7">
    <source>
        <dbReference type="Proteomes" id="UP000016935"/>
    </source>
</evidence>
<dbReference type="GO" id="GO:0016231">
    <property type="term" value="F:beta-N-acetylglucosaminidase activity"/>
    <property type="evidence" value="ECO:0007669"/>
    <property type="project" value="TreeGrafter"/>
</dbReference>
<keyword evidence="4 6" id="KW-0378">Hydrolase</keyword>
<feature type="domain" description="Glycoside hydrolase family 20 catalytic" evidence="5">
    <location>
        <begin position="3"/>
        <end position="143"/>
    </location>
</feature>
<dbReference type="PANTHER" id="PTHR22600:SF58">
    <property type="entry name" value="BETA-HEXOSAMINIDASE"/>
    <property type="match status" value="1"/>
</dbReference>
<proteinExistence type="inferred from homology"/>
<comment type="catalytic activity">
    <reaction evidence="1">
        <text>Hydrolysis of terminal non-reducing N-acetyl-D-hexosamine residues in N-acetyl-beta-D-hexosaminides.</text>
        <dbReference type="EC" id="3.2.1.52"/>
    </reaction>
</comment>
<evidence type="ECO:0000259" key="5">
    <source>
        <dbReference type="Pfam" id="PF00728"/>
    </source>
</evidence>
<dbReference type="OrthoDB" id="428480at2759"/>
<evidence type="ECO:0000256" key="4">
    <source>
        <dbReference type="ARBA" id="ARBA00022801"/>
    </source>
</evidence>
<dbReference type="GeneID" id="19402526"/>
<evidence type="ECO:0000313" key="6">
    <source>
        <dbReference type="EMBL" id="EOA83555.1"/>
    </source>
</evidence>
<dbReference type="Proteomes" id="UP000016935">
    <property type="component" value="Unassembled WGS sequence"/>
</dbReference>
<dbReference type="InterPro" id="IPR017853">
    <property type="entry name" value="GH"/>
</dbReference>
<evidence type="ECO:0000256" key="2">
    <source>
        <dbReference type="ARBA" id="ARBA00006285"/>
    </source>
</evidence>
<dbReference type="RefSeq" id="XP_008028756.1">
    <property type="nucleotide sequence ID" value="XM_008030565.1"/>
</dbReference>
<dbReference type="InterPro" id="IPR015883">
    <property type="entry name" value="Glyco_hydro_20_cat"/>
</dbReference>
<dbReference type="AlphaFoldDB" id="R0IE13"/>
<protein>
    <recommendedName>
        <fullName evidence="3">beta-N-acetylhexosaminidase</fullName>
        <ecNumber evidence="3">3.2.1.52</ecNumber>
    </recommendedName>
</protein>
<reference evidence="6 7" key="2">
    <citation type="journal article" date="2013" name="PLoS Genet.">
        <title>Comparative genome structure, secondary metabolite, and effector coding capacity across Cochliobolus pathogens.</title>
        <authorList>
            <person name="Condon B.J."/>
            <person name="Leng Y."/>
            <person name="Wu D."/>
            <person name="Bushley K.E."/>
            <person name="Ohm R.A."/>
            <person name="Otillar R."/>
            <person name="Martin J."/>
            <person name="Schackwitz W."/>
            <person name="Grimwood J."/>
            <person name="MohdZainudin N."/>
            <person name="Xue C."/>
            <person name="Wang R."/>
            <person name="Manning V.A."/>
            <person name="Dhillon B."/>
            <person name="Tu Z.J."/>
            <person name="Steffenson B.J."/>
            <person name="Salamov A."/>
            <person name="Sun H."/>
            <person name="Lowry S."/>
            <person name="LaButti K."/>
            <person name="Han J."/>
            <person name="Copeland A."/>
            <person name="Lindquist E."/>
            <person name="Barry K."/>
            <person name="Schmutz J."/>
            <person name="Baker S.E."/>
            <person name="Ciuffetti L.M."/>
            <person name="Grigoriev I.V."/>
            <person name="Zhong S."/>
            <person name="Turgeon B.G."/>
        </authorList>
    </citation>
    <scope>NUCLEOTIDE SEQUENCE [LARGE SCALE GENOMIC DNA]</scope>
    <source>
        <strain evidence="7">28A</strain>
    </source>
</reference>
<dbReference type="GO" id="GO:0005975">
    <property type="term" value="P:carbohydrate metabolic process"/>
    <property type="evidence" value="ECO:0007669"/>
    <property type="project" value="InterPro"/>
</dbReference>
<sequence>MPSRGLAPIVWEEMLLKWKLNLASDVVVQAWRSSKSVADIVATGHKVIAGNYDFWYLSCGTGQYINYAPSVSARYWPFTDYCAPFKNWRVIYSYDPLAGVPSAQQHLVIGGEAHMWSQQVDPMNVDQMVWPRAAAAAEVLWSGAKDEHGRNRSYFDAAPRLSEMRERLVARGVRE</sequence>
<accession>R0IE13</accession>
<dbReference type="eggNOG" id="KOG2499">
    <property type="taxonomic scope" value="Eukaryota"/>
</dbReference>
<reference evidence="6 7" key="1">
    <citation type="journal article" date="2012" name="PLoS Pathog.">
        <title>Diverse lifestyles and strategies of plant pathogenesis encoded in the genomes of eighteen Dothideomycetes fungi.</title>
        <authorList>
            <person name="Ohm R.A."/>
            <person name="Feau N."/>
            <person name="Henrissat B."/>
            <person name="Schoch C.L."/>
            <person name="Horwitz B.A."/>
            <person name="Barry K.W."/>
            <person name="Condon B.J."/>
            <person name="Copeland A.C."/>
            <person name="Dhillon B."/>
            <person name="Glaser F."/>
            <person name="Hesse C.N."/>
            <person name="Kosti I."/>
            <person name="LaButti K."/>
            <person name="Lindquist E.A."/>
            <person name="Lucas S."/>
            <person name="Salamov A.A."/>
            <person name="Bradshaw R.E."/>
            <person name="Ciuffetti L."/>
            <person name="Hamelin R.C."/>
            <person name="Kema G.H.J."/>
            <person name="Lawrence C."/>
            <person name="Scott J.A."/>
            <person name="Spatafora J.W."/>
            <person name="Turgeon B.G."/>
            <person name="de Wit P.J.G.M."/>
            <person name="Zhong S."/>
            <person name="Goodwin S.B."/>
            <person name="Grigoriev I.V."/>
        </authorList>
    </citation>
    <scope>NUCLEOTIDE SEQUENCE [LARGE SCALE GENOMIC DNA]</scope>
    <source>
        <strain evidence="7">28A</strain>
    </source>
</reference>
<organism evidence="6 7">
    <name type="scientific">Exserohilum turcicum (strain 28A)</name>
    <name type="common">Northern leaf blight fungus</name>
    <name type="synonym">Setosphaeria turcica</name>
    <dbReference type="NCBI Taxonomy" id="671987"/>
    <lineage>
        <taxon>Eukaryota</taxon>
        <taxon>Fungi</taxon>
        <taxon>Dikarya</taxon>
        <taxon>Ascomycota</taxon>
        <taxon>Pezizomycotina</taxon>
        <taxon>Dothideomycetes</taxon>
        <taxon>Pleosporomycetidae</taxon>
        <taxon>Pleosporales</taxon>
        <taxon>Pleosporineae</taxon>
        <taxon>Pleosporaceae</taxon>
        <taxon>Exserohilum</taxon>
    </lineage>
</organism>
<dbReference type="InterPro" id="IPR025705">
    <property type="entry name" value="Beta_hexosaminidase_sua/sub"/>
</dbReference>
<dbReference type="EMBL" id="KB908833">
    <property type="protein sequence ID" value="EOA83555.1"/>
    <property type="molecule type" value="Genomic_DNA"/>
</dbReference>
<dbReference type="Pfam" id="PF00728">
    <property type="entry name" value="Glyco_hydro_20"/>
    <property type="match status" value="1"/>
</dbReference>
<dbReference type="Gene3D" id="3.20.20.80">
    <property type="entry name" value="Glycosidases"/>
    <property type="match status" value="1"/>
</dbReference>
<gene>
    <name evidence="6" type="ORF">SETTUDRAFT_22251</name>
</gene>
<evidence type="ECO:0000256" key="3">
    <source>
        <dbReference type="ARBA" id="ARBA00012663"/>
    </source>
</evidence>
<evidence type="ECO:0000256" key="1">
    <source>
        <dbReference type="ARBA" id="ARBA00001231"/>
    </source>
</evidence>
<comment type="similarity">
    <text evidence="2">Belongs to the glycosyl hydrolase 20 family.</text>
</comment>
<keyword evidence="7" id="KW-1185">Reference proteome</keyword>
<dbReference type="EC" id="3.2.1.52" evidence="3"/>
<dbReference type="STRING" id="671987.R0IE13"/>
<dbReference type="GO" id="GO:0016020">
    <property type="term" value="C:membrane"/>
    <property type="evidence" value="ECO:0007669"/>
    <property type="project" value="TreeGrafter"/>
</dbReference>
<name>R0IE13_EXST2</name>
<dbReference type="HOGENOM" id="CLU_007082_0_0_1"/>